<keyword evidence="5" id="KW-1185">Reference proteome</keyword>
<gene>
    <name evidence="4" type="ORF">CTAYLR_001906</name>
</gene>
<keyword evidence="3" id="KW-0687">Ribonucleoprotein</keyword>
<dbReference type="Pfam" id="PF00466">
    <property type="entry name" value="Ribosomal_L10"/>
    <property type="match status" value="1"/>
</dbReference>
<proteinExistence type="inferred from homology"/>
<dbReference type="InterPro" id="IPR043141">
    <property type="entry name" value="Ribosomal_uL10-like_sf"/>
</dbReference>
<dbReference type="PANTHER" id="PTHR11560">
    <property type="entry name" value="39S RIBOSOMAL PROTEIN L10, MITOCHONDRIAL"/>
    <property type="match status" value="1"/>
</dbReference>
<dbReference type="Gene3D" id="3.30.70.1730">
    <property type="match status" value="1"/>
</dbReference>
<name>A0AAD7U8A2_9STRA</name>
<accession>A0AAD7U8A2</accession>
<dbReference type="GO" id="GO:0005840">
    <property type="term" value="C:ribosome"/>
    <property type="evidence" value="ECO:0007669"/>
    <property type="project" value="UniProtKB-KW"/>
</dbReference>
<dbReference type="GO" id="GO:1990904">
    <property type="term" value="C:ribonucleoprotein complex"/>
    <property type="evidence" value="ECO:0007669"/>
    <property type="project" value="UniProtKB-KW"/>
</dbReference>
<sequence>MIAILLAAYVVAWVPRPHNVAPRQRVVVSGGRLATPLGRQSTSAGKRERVAQVATAIDDATLVFALKGEGLDIKKITALRKKLPETSTATMVKNTLMKRAGSAAGWTDETIEESQMFKQSNLWIFTGEELKETIEAYDSWIKENGLKDGGYEIRGGFMEGSHVDQQAVKAVIDLPTKPELMARLAGAIQLAGPLGIAKNIKNAKGNAQGLAVRLKKAAGQKLALAIKLSVGDEEKNPNKA</sequence>
<dbReference type="AlphaFoldDB" id="A0AAD7U8A2"/>
<keyword evidence="2" id="KW-0689">Ribosomal protein</keyword>
<evidence type="ECO:0000256" key="2">
    <source>
        <dbReference type="ARBA" id="ARBA00022980"/>
    </source>
</evidence>
<dbReference type="EMBL" id="JAQMWT010000531">
    <property type="protein sequence ID" value="KAJ8600086.1"/>
    <property type="molecule type" value="Genomic_DNA"/>
</dbReference>
<organism evidence="4 5">
    <name type="scientific">Chrysophaeum taylorii</name>
    <dbReference type="NCBI Taxonomy" id="2483200"/>
    <lineage>
        <taxon>Eukaryota</taxon>
        <taxon>Sar</taxon>
        <taxon>Stramenopiles</taxon>
        <taxon>Ochrophyta</taxon>
        <taxon>Pelagophyceae</taxon>
        <taxon>Pelagomonadales</taxon>
        <taxon>Pelagomonadaceae</taxon>
        <taxon>Chrysophaeum</taxon>
    </lineage>
</organism>
<evidence type="ECO:0000313" key="4">
    <source>
        <dbReference type="EMBL" id="KAJ8600086.1"/>
    </source>
</evidence>
<reference evidence="4" key="1">
    <citation type="submission" date="2023-01" db="EMBL/GenBank/DDBJ databases">
        <title>Metagenome sequencing of chrysophaentin producing Chrysophaeum taylorii.</title>
        <authorList>
            <person name="Davison J."/>
            <person name="Bewley C."/>
        </authorList>
    </citation>
    <scope>NUCLEOTIDE SEQUENCE</scope>
    <source>
        <strain evidence="4">NIES-1699</strain>
    </source>
</reference>
<dbReference type="InterPro" id="IPR001790">
    <property type="entry name" value="Ribosomal_uL10"/>
</dbReference>
<evidence type="ECO:0000313" key="5">
    <source>
        <dbReference type="Proteomes" id="UP001230188"/>
    </source>
</evidence>
<dbReference type="Proteomes" id="UP001230188">
    <property type="component" value="Unassembled WGS sequence"/>
</dbReference>
<dbReference type="InterPro" id="IPR047865">
    <property type="entry name" value="Ribosomal_uL10_bac_type"/>
</dbReference>
<evidence type="ECO:0000256" key="3">
    <source>
        <dbReference type="ARBA" id="ARBA00023274"/>
    </source>
</evidence>
<comment type="similarity">
    <text evidence="1">Belongs to the universal ribosomal protein uL10 family.</text>
</comment>
<protein>
    <recommendedName>
        <fullName evidence="6">50S ribosomal protein L10</fullName>
    </recommendedName>
</protein>
<evidence type="ECO:0000256" key="1">
    <source>
        <dbReference type="ARBA" id="ARBA00008889"/>
    </source>
</evidence>
<dbReference type="SUPFAM" id="SSF160369">
    <property type="entry name" value="Ribosomal protein L10-like"/>
    <property type="match status" value="1"/>
</dbReference>
<evidence type="ECO:0008006" key="6">
    <source>
        <dbReference type="Google" id="ProtNLM"/>
    </source>
</evidence>
<comment type="caution">
    <text evidence="4">The sequence shown here is derived from an EMBL/GenBank/DDBJ whole genome shotgun (WGS) entry which is preliminary data.</text>
</comment>